<feature type="compositionally biased region" description="Basic and acidic residues" evidence="1">
    <location>
        <begin position="93"/>
        <end position="104"/>
    </location>
</feature>
<feature type="compositionally biased region" description="Basic and acidic residues" evidence="1">
    <location>
        <begin position="67"/>
        <end position="81"/>
    </location>
</feature>
<dbReference type="Gene3D" id="3.30.1490.40">
    <property type="match status" value="1"/>
</dbReference>
<dbReference type="SMART" id="SM00444">
    <property type="entry name" value="GYF"/>
    <property type="match status" value="1"/>
</dbReference>
<dbReference type="InterPro" id="IPR003169">
    <property type="entry name" value="GYF"/>
</dbReference>
<name>A0A1E4SKZ1_9ASCO</name>
<evidence type="ECO:0000313" key="4">
    <source>
        <dbReference type="Proteomes" id="UP000094285"/>
    </source>
</evidence>
<dbReference type="InterPro" id="IPR035445">
    <property type="entry name" value="GYF-like_dom_sf"/>
</dbReference>
<proteinExistence type="predicted"/>
<accession>A0A1E4SKZ1</accession>
<dbReference type="PANTHER" id="PTHR13138">
    <property type="entry name" value="PROTEIN LIN1"/>
    <property type="match status" value="1"/>
</dbReference>
<evidence type="ECO:0000256" key="1">
    <source>
        <dbReference type="SAM" id="MobiDB-lite"/>
    </source>
</evidence>
<dbReference type="SUPFAM" id="SSF55277">
    <property type="entry name" value="GYF domain"/>
    <property type="match status" value="1"/>
</dbReference>
<dbReference type="InterPro" id="IPR039905">
    <property type="entry name" value="CD2BP2/Lin1"/>
</dbReference>
<dbReference type="EMBL" id="KV453911">
    <property type="protein sequence ID" value="ODV80117.1"/>
    <property type="molecule type" value="Genomic_DNA"/>
</dbReference>
<feature type="compositionally biased region" description="Acidic residues" evidence="1">
    <location>
        <begin position="1"/>
        <end position="15"/>
    </location>
</feature>
<feature type="compositionally biased region" description="Basic and acidic residues" evidence="1">
    <location>
        <begin position="312"/>
        <end position="326"/>
    </location>
</feature>
<feature type="compositionally biased region" description="Basic and acidic residues" evidence="1">
    <location>
        <begin position="111"/>
        <end position="120"/>
    </location>
</feature>
<evidence type="ECO:0000259" key="2">
    <source>
        <dbReference type="PROSITE" id="PS50829"/>
    </source>
</evidence>
<keyword evidence="4" id="KW-1185">Reference proteome</keyword>
<feature type="compositionally biased region" description="Basic and acidic residues" evidence="1">
    <location>
        <begin position="165"/>
        <end position="178"/>
    </location>
</feature>
<dbReference type="GO" id="GO:0005682">
    <property type="term" value="C:U5 snRNP"/>
    <property type="evidence" value="ECO:0007669"/>
    <property type="project" value="InterPro"/>
</dbReference>
<dbReference type="GeneID" id="30983784"/>
<dbReference type="STRING" id="984487.A0A1E4SKZ1"/>
<feature type="compositionally biased region" description="Acidic residues" evidence="1">
    <location>
        <begin position="54"/>
        <end position="66"/>
    </location>
</feature>
<protein>
    <recommendedName>
        <fullName evidence="2">GYF domain-containing protein</fullName>
    </recommendedName>
</protein>
<organism evidence="3 4">
    <name type="scientific">Suhomyces tanzawaensis NRRL Y-17324</name>
    <dbReference type="NCBI Taxonomy" id="984487"/>
    <lineage>
        <taxon>Eukaryota</taxon>
        <taxon>Fungi</taxon>
        <taxon>Dikarya</taxon>
        <taxon>Ascomycota</taxon>
        <taxon>Saccharomycotina</taxon>
        <taxon>Pichiomycetes</taxon>
        <taxon>Debaryomycetaceae</taxon>
        <taxon>Suhomyces</taxon>
    </lineage>
</organism>
<dbReference type="PROSITE" id="PS50829">
    <property type="entry name" value="GYF"/>
    <property type="match status" value="1"/>
</dbReference>
<reference evidence="4" key="1">
    <citation type="submission" date="2016-05" db="EMBL/GenBank/DDBJ databases">
        <title>Comparative genomics of biotechnologically important yeasts.</title>
        <authorList>
            <consortium name="DOE Joint Genome Institute"/>
            <person name="Riley R."/>
            <person name="Haridas S."/>
            <person name="Wolfe K.H."/>
            <person name="Lopes M.R."/>
            <person name="Hittinger C.T."/>
            <person name="Goker M."/>
            <person name="Salamov A."/>
            <person name="Wisecaver J."/>
            <person name="Long T.M."/>
            <person name="Aerts A.L."/>
            <person name="Barry K."/>
            <person name="Choi C."/>
            <person name="Clum A."/>
            <person name="Coughlan A.Y."/>
            <person name="Deshpande S."/>
            <person name="Douglass A.P."/>
            <person name="Hanson S.J."/>
            <person name="Klenk H.-P."/>
            <person name="Labutti K."/>
            <person name="Lapidus A."/>
            <person name="Lindquist E."/>
            <person name="Lipzen A."/>
            <person name="Meier-Kolthoff J.P."/>
            <person name="Ohm R.A."/>
            <person name="Otillar R.P."/>
            <person name="Pangilinan J."/>
            <person name="Peng Y."/>
            <person name="Rokas A."/>
            <person name="Rosa C.A."/>
            <person name="Scheuner C."/>
            <person name="Sibirny A.A."/>
            <person name="Slot J.C."/>
            <person name="Stielow J.B."/>
            <person name="Sun H."/>
            <person name="Kurtzman C.P."/>
            <person name="Blackwell M."/>
            <person name="Grigoriev I.V."/>
            <person name="Jeffries T.W."/>
        </authorList>
    </citation>
    <scope>NUCLEOTIDE SEQUENCE [LARGE SCALE GENOMIC DNA]</scope>
    <source>
        <strain evidence="4">NRRL Y-17324</strain>
    </source>
</reference>
<evidence type="ECO:0000313" key="3">
    <source>
        <dbReference type="EMBL" id="ODV80117.1"/>
    </source>
</evidence>
<dbReference type="Proteomes" id="UP000094285">
    <property type="component" value="Unassembled WGS sequence"/>
</dbReference>
<feature type="domain" description="GYF" evidence="2">
    <location>
        <begin position="331"/>
        <end position="385"/>
    </location>
</feature>
<dbReference type="PANTHER" id="PTHR13138:SF3">
    <property type="entry name" value="CD2 ANTIGEN CYTOPLASMIC TAIL-BINDING PROTEIN 2"/>
    <property type="match status" value="1"/>
</dbReference>
<gene>
    <name evidence="3" type="ORF">CANTADRAFT_48916</name>
</gene>
<feature type="region of interest" description="Disordered" evidence="1">
    <location>
        <begin position="307"/>
        <end position="326"/>
    </location>
</feature>
<feature type="region of interest" description="Disordered" evidence="1">
    <location>
        <begin position="165"/>
        <end position="186"/>
    </location>
</feature>
<dbReference type="OrthoDB" id="331341at2759"/>
<dbReference type="Pfam" id="PF02213">
    <property type="entry name" value="GYF"/>
    <property type="match status" value="1"/>
</dbReference>
<sequence>MSDSETEQNDPELLIDDGLGNIRRTKQRQRNDLRLNYDTDSGDEIVANQQEDQTKEDDNDDDDDMFASDKEDEVKVEETTKGPEPQFLDVDEFEKQEGIGKYDAETSYISKENDHESHEGEVDDVDVARYYNEIEDFDGERVTKKEPKLEAFDLKEESTEGKFDLDGNFIRHDQKEEPNAEDEWLDGYKKHDIAKAKAAQERRELAKKRKMLSDEVSSIPEILIQLIPHLEPAETPIEALARLNPKKLKKKTQEQPEDKLKRKNISEITHFCTLLSNENDISDIYEMTREELMRYYKSKTGQDFNTTKRGVKRELESDEENRTGNDNEYGEKVWEFRWKGDEEVKGPYSSYEMNYWKETYFEGAVEVRRLGEESFKDVIDIQFEQ</sequence>
<dbReference type="AlphaFoldDB" id="A0A1E4SKZ1"/>
<dbReference type="RefSeq" id="XP_020065239.1">
    <property type="nucleotide sequence ID" value="XM_020209648.1"/>
</dbReference>
<feature type="region of interest" description="Disordered" evidence="1">
    <location>
        <begin position="1"/>
        <end position="127"/>
    </location>
</feature>